<dbReference type="InterPro" id="IPR029058">
    <property type="entry name" value="AB_hydrolase_fold"/>
</dbReference>
<dbReference type="EMBL" id="KN837133">
    <property type="protein sequence ID" value="KIJ41936.1"/>
    <property type="molecule type" value="Genomic_DNA"/>
</dbReference>
<dbReference type="HOGENOM" id="CLU_020336_35_0_1"/>
<dbReference type="Proteomes" id="UP000054279">
    <property type="component" value="Unassembled WGS sequence"/>
</dbReference>
<dbReference type="InterPro" id="IPR000073">
    <property type="entry name" value="AB_hydrolase_1"/>
</dbReference>
<gene>
    <name evidence="4" type="ORF">M422DRAFT_229434</name>
</gene>
<evidence type="ECO:0000313" key="5">
    <source>
        <dbReference type="Proteomes" id="UP000054279"/>
    </source>
</evidence>
<dbReference type="InterPro" id="IPR051340">
    <property type="entry name" value="Haloalkane_dehalogenase"/>
</dbReference>
<dbReference type="OrthoDB" id="6431331at2759"/>
<proteinExistence type="predicted"/>
<dbReference type="Pfam" id="PF00561">
    <property type="entry name" value="Abhydrolase_1"/>
    <property type="match status" value="1"/>
</dbReference>
<keyword evidence="1" id="KW-0378">Hydrolase</keyword>
<keyword evidence="2" id="KW-1133">Transmembrane helix</keyword>
<organism evidence="4 5">
    <name type="scientific">Sphaerobolus stellatus (strain SS14)</name>
    <dbReference type="NCBI Taxonomy" id="990650"/>
    <lineage>
        <taxon>Eukaryota</taxon>
        <taxon>Fungi</taxon>
        <taxon>Dikarya</taxon>
        <taxon>Basidiomycota</taxon>
        <taxon>Agaricomycotina</taxon>
        <taxon>Agaricomycetes</taxon>
        <taxon>Phallomycetidae</taxon>
        <taxon>Geastrales</taxon>
        <taxon>Sphaerobolaceae</taxon>
        <taxon>Sphaerobolus</taxon>
    </lineage>
</organism>
<sequence length="303" mass="33557">MNGTSVVQYNTVDVGGVDVFYRSAGASTALMTILLLHGFPASSFQFRNLIPLLAPKYRAIAPDLPGFGFTNVPQALNYNYNFDNLANTTQAFVNALGLKQFAVYIFDYEAPVGFRLATSKPDQISAIISQSGNAYVEGLVLSFWDLFEAYWNSSSVFDPTLSSPQAQNMLPFLSENVTQFQYTAGVPKAKLPRIDPAAYTLDSSLLQRVDQNITQLSLFFDYQTNVALYPVWHQYFRTKNPRVLALWGKNDPVFGPAGAEGFKKDLKNVEVGFVDTGHFALETDVEVYAARIDTFLQSVVKSG</sequence>
<reference evidence="4 5" key="1">
    <citation type="submission" date="2014-06" db="EMBL/GenBank/DDBJ databases">
        <title>Evolutionary Origins and Diversification of the Mycorrhizal Mutualists.</title>
        <authorList>
            <consortium name="DOE Joint Genome Institute"/>
            <consortium name="Mycorrhizal Genomics Consortium"/>
            <person name="Kohler A."/>
            <person name="Kuo A."/>
            <person name="Nagy L.G."/>
            <person name="Floudas D."/>
            <person name="Copeland A."/>
            <person name="Barry K.W."/>
            <person name="Cichocki N."/>
            <person name="Veneault-Fourrey C."/>
            <person name="LaButti K."/>
            <person name="Lindquist E.A."/>
            <person name="Lipzen A."/>
            <person name="Lundell T."/>
            <person name="Morin E."/>
            <person name="Murat C."/>
            <person name="Riley R."/>
            <person name="Ohm R."/>
            <person name="Sun H."/>
            <person name="Tunlid A."/>
            <person name="Henrissat B."/>
            <person name="Grigoriev I.V."/>
            <person name="Hibbett D.S."/>
            <person name="Martin F."/>
        </authorList>
    </citation>
    <scope>NUCLEOTIDE SEQUENCE [LARGE SCALE GENOMIC DNA]</scope>
    <source>
        <strain evidence="4 5">SS14</strain>
    </source>
</reference>
<evidence type="ECO:0000259" key="3">
    <source>
        <dbReference type="Pfam" id="PF00561"/>
    </source>
</evidence>
<keyword evidence="2" id="KW-0812">Transmembrane</keyword>
<evidence type="ECO:0000313" key="4">
    <source>
        <dbReference type="EMBL" id="KIJ41936.1"/>
    </source>
</evidence>
<accession>A0A0C9VUK5</accession>
<protein>
    <recommendedName>
        <fullName evidence="3">AB hydrolase-1 domain-containing protein</fullName>
    </recommendedName>
</protein>
<feature type="transmembrane region" description="Helical" evidence="2">
    <location>
        <begin position="20"/>
        <end position="39"/>
    </location>
</feature>
<feature type="domain" description="AB hydrolase-1" evidence="3">
    <location>
        <begin position="32"/>
        <end position="283"/>
    </location>
</feature>
<keyword evidence="2" id="KW-0472">Membrane</keyword>
<dbReference type="PANTHER" id="PTHR42977:SF3">
    <property type="entry name" value="AB HYDROLASE-1 DOMAIN-CONTAINING PROTEIN"/>
    <property type="match status" value="1"/>
</dbReference>
<evidence type="ECO:0000256" key="1">
    <source>
        <dbReference type="ARBA" id="ARBA00022801"/>
    </source>
</evidence>
<dbReference type="GO" id="GO:0004301">
    <property type="term" value="F:epoxide hydrolase activity"/>
    <property type="evidence" value="ECO:0007669"/>
    <property type="project" value="TreeGrafter"/>
</dbReference>
<keyword evidence="5" id="KW-1185">Reference proteome</keyword>
<dbReference type="SUPFAM" id="SSF53474">
    <property type="entry name" value="alpha/beta-Hydrolases"/>
    <property type="match status" value="1"/>
</dbReference>
<dbReference type="AlphaFoldDB" id="A0A0C9VUK5"/>
<evidence type="ECO:0000256" key="2">
    <source>
        <dbReference type="SAM" id="Phobius"/>
    </source>
</evidence>
<name>A0A0C9VUK5_SPHS4</name>
<dbReference type="PANTHER" id="PTHR42977">
    <property type="entry name" value="HYDROLASE-RELATED"/>
    <property type="match status" value="1"/>
</dbReference>
<dbReference type="Gene3D" id="3.40.50.1820">
    <property type="entry name" value="alpha/beta hydrolase"/>
    <property type="match status" value="1"/>
</dbReference>